<gene>
    <name evidence="2" type="ORF">BINO364_LOCUS10937</name>
</gene>
<protein>
    <submittedName>
        <fullName evidence="2">Uncharacterized protein</fullName>
    </submittedName>
</protein>
<sequence length="322" mass="37105">MRVIILGFSVDIQESSRSSCHMDRLAQRSRSPVEFMRSSAARSPILNRPCPRGVRSRQLRSPDGLPSGSQQLERSRGRPSSRSRSRSSSRLHIRQPSRRRTGQCSESRSRHLYHLRVPSHRQGRSRSHQRERLRSRERSRSRSTPRSRESRRSVRTQNYPSCHRGRLLDNGESTQFANSGLQQLLDALKYASLTDNNLDKANIRDEINTHIEACQQNQKESFDKHRCIPPKYNVGDLVRVERQVPATGQSKKLVPKFQGPYRIASILDHDRFAIEDTPLTSKRGRSFSTIVAIDKIKPWLNFNRPHVSGTYSSESDDEESRE</sequence>
<feature type="region of interest" description="Disordered" evidence="1">
    <location>
        <begin position="31"/>
        <end position="171"/>
    </location>
</feature>
<feature type="non-terminal residue" evidence="2">
    <location>
        <position position="322"/>
    </location>
</feature>
<organism evidence="2 3">
    <name type="scientific">Brenthis ino</name>
    <name type="common">lesser marbled fritillary</name>
    <dbReference type="NCBI Taxonomy" id="405034"/>
    <lineage>
        <taxon>Eukaryota</taxon>
        <taxon>Metazoa</taxon>
        <taxon>Ecdysozoa</taxon>
        <taxon>Arthropoda</taxon>
        <taxon>Hexapoda</taxon>
        <taxon>Insecta</taxon>
        <taxon>Pterygota</taxon>
        <taxon>Neoptera</taxon>
        <taxon>Endopterygota</taxon>
        <taxon>Lepidoptera</taxon>
        <taxon>Glossata</taxon>
        <taxon>Ditrysia</taxon>
        <taxon>Papilionoidea</taxon>
        <taxon>Nymphalidae</taxon>
        <taxon>Heliconiinae</taxon>
        <taxon>Argynnini</taxon>
        <taxon>Brenthis</taxon>
    </lineage>
</organism>
<keyword evidence="3" id="KW-1185">Reference proteome</keyword>
<dbReference type="EMBL" id="OV170225">
    <property type="protein sequence ID" value="CAH0725349.1"/>
    <property type="molecule type" value="Genomic_DNA"/>
</dbReference>
<dbReference type="OrthoDB" id="115435at2759"/>
<name>A0A8J9YAL8_9NEOP</name>
<feature type="compositionally biased region" description="Basic residues" evidence="1">
    <location>
        <begin position="110"/>
        <end position="127"/>
    </location>
</feature>
<dbReference type="Proteomes" id="UP000838878">
    <property type="component" value="Chromosome 5"/>
</dbReference>
<proteinExistence type="predicted"/>
<dbReference type="AlphaFoldDB" id="A0A8J9YAL8"/>
<accession>A0A8J9YAL8</accession>
<feature type="compositionally biased region" description="Basic residues" evidence="1">
    <location>
        <begin position="77"/>
        <end position="101"/>
    </location>
</feature>
<evidence type="ECO:0000313" key="3">
    <source>
        <dbReference type="Proteomes" id="UP000838878"/>
    </source>
</evidence>
<reference evidence="2" key="1">
    <citation type="submission" date="2021-12" db="EMBL/GenBank/DDBJ databases">
        <authorList>
            <person name="Martin H S."/>
        </authorList>
    </citation>
    <scope>NUCLEOTIDE SEQUENCE</scope>
</reference>
<evidence type="ECO:0000313" key="2">
    <source>
        <dbReference type="EMBL" id="CAH0725349.1"/>
    </source>
</evidence>
<evidence type="ECO:0000256" key="1">
    <source>
        <dbReference type="SAM" id="MobiDB-lite"/>
    </source>
</evidence>
<feature type="compositionally biased region" description="Basic and acidic residues" evidence="1">
    <location>
        <begin position="128"/>
        <end position="152"/>
    </location>
</feature>